<name>A0A386H069_9CLOT</name>
<dbReference type="InterPro" id="IPR003607">
    <property type="entry name" value="HD/PDEase_dom"/>
</dbReference>
<accession>A0A386H069</accession>
<dbReference type="CDD" id="cd00077">
    <property type="entry name" value="HDc"/>
    <property type="match status" value="1"/>
</dbReference>
<protein>
    <submittedName>
        <fullName evidence="2">HDIG domain-containing protein</fullName>
    </submittedName>
</protein>
<dbReference type="Gene3D" id="1.10.3210.10">
    <property type="entry name" value="Hypothetical protein af1432"/>
    <property type="match status" value="1"/>
</dbReference>
<dbReference type="SUPFAM" id="SSF109604">
    <property type="entry name" value="HD-domain/PDEase-like"/>
    <property type="match status" value="1"/>
</dbReference>
<feature type="domain" description="HD" evidence="1">
    <location>
        <begin position="46"/>
        <end position="162"/>
    </location>
</feature>
<dbReference type="Proteomes" id="UP000266301">
    <property type="component" value="Chromosome"/>
</dbReference>
<keyword evidence="3" id="KW-1185">Reference proteome</keyword>
<dbReference type="EMBL" id="CP032416">
    <property type="protein sequence ID" value="AYD39054.1"/>
    <property type="molecule type" value="Genomic_DNA"/>
</dbReference>
<dbReference type="Pfam" id="PF01966">
    <property type="entry name" value="HD"/>
    <property type="match status" value="1"/>
</dbReference>
<dbReference type="AlphaFoldDB" id="A0A386H069"/>
<evidence type="ECO:0000259" key="1">
    <source>
        <dbReference type="Pfam" id="PF01966"/>
    </source>
</evidence>
<evidence type="ECO:0000313" key="2">
    <source>
        <dbReference type="EMBL" id="AYD39054.1"/>
    </source>
</evidence>
<sequence length="164" mass="19357">MNFYRIKQFYWAINSTLTPSSIHFVESNLNLNELKLFNKLSISEKQHCINVAYDVIGECKLKNLKPDLLIKAALLHDIGKIYKKLNIIDKSFMVIADNLSNGYFKKFSNIEKINVYYNHGKIGRDILKRYNEEERLLYLVENHSNFSIDDDIELYILRKCDSRN</sequence>
<dbReference type="InterPro" id="IPR006674">
    <property type="entry name" value="HD_domain"/>
</dbReference>
<dbReference type="KEGG" id="cfer:D4Z93_00065"/>
<proteinExistence type="predicted"/>
<dbReference type="NCBIfam" id="TIGR00277">
    <property type="entry name" value="HDIG"/>
    <property type="match status" value="1"/>
</dbReference>
<organism evidence="2 3">
    <name type="scientific">Clostridium fermenticellae</name>
    <dbReference type="NCBI Taxonomy" id="2068654"/>
    <lineage>
        <taxon>Bacteria</taxon>
        <taxon>Bacillati</taxon>
        <taxon>Bacillota</taxon>
        <taxon>Clostridia</taxon>
        <taxon>Eubacteriales</taxon>
        <taxon>Clostridiaceae</taxon>
        <taxon>Clostridium</taxon>
    </lineage>
</organism>
<dbReference type="OrthoDB" id="68032at2"/>
<gene>
    <name evidence="2" type="ORF">D4Z93_00065</name>
</gene>
<evidence type="ECO:0000313" key="3">
    <source>
        <dbReference type="Proteomes" id="UP000266301"/>
    </source>
</evidence>
<dbReference type="InterPro" id="IPR006675">
    <property type="entry name" value="HDIG_dom"/>
</dbReference>
<dbReference type="RefSeq" id="WP_119969765.1">
    <property type="nucleotide sequence ID" value="NZ_CP032416.1"/>
</dbReference>
<reference evidence="2 3" key="1">
    <citation type="journal article" date="2019" name="Int. J. Syst. Evol. Microbiol.">
        <title>Clostridium fermenticellae sp. nov., isolated from the mud in a fermentation cellar for the production of the Chinese liquor, baijiu.</title>
        <authorList>
            <person name="Xu P.X."/>
            <person name="Chai L.J."/>
            <person name="Qiu T."/>
            <person name="Zhang X.J."/>
            <person name="Lu Z.M."/>
            <person name="Xiao C."/>
            <person name="Wang S.T."/>
            <person name="Shen C.H."/>
            <person name="Shi J.S."/>
            <person name="Xu Z.H."/>
        </authorList>
    </citation>
    <scope>NUCLEOTIDE SEQUENCE [LARGE SCALE GENOMIC DNA]</scope>
    <source>
        <strain evidence="2 3">JN500901</strain>
    </source>
</reference>